<accession>A0ABU8EDJ5</accession>
<evidence type="ECO:0000313" key="3">
    <source>
        <dbReference type="Proteomes" id="UP001387110"/>
    </source>
</evidence>
<feature type="transmembrane region" description="Helical" evidence="1">
    <location>
        <begin position="28"/>
        <end position="47"/>
    </location>
</feature>
<name>A0ABU8EDJ5_9BACL</name>
<evidence type="ECO:0000256" key="1">
    <source>
        <dbReference type="SAM" id="Phobius"/>
    </source>
</evidence>
<organism evidence="2 3">
    <name type="scientific">Exiguobacterium indicum</name>
    <dbReference type="NCBI Taxonomy" id="296995"/>
    <lineage>
        <taxon>Bacteria</taxon>
        <taxon>Bacillati</taxon>
        <taxon>Bacillota</taxon>
        <taxon>Bacilli</taxon>
        <taxon>Bacillales</taxon>
        <taxon>Bacillales Family XII. Incertae Sedis</taxon>
        <taxon>Exiguobacterium</taxon>
    </lineage>
</organism>
<keyword evidence="1" id="KW-1133">Transmembrane helix</keyword>
<keyword evidence="1" id="KW-0472">Membrane</keyword>
<keyword evidence="3" id="KW-1185">Reference proteome</keyword>
<feature type="transmembrane region" description="Helical" evidence="1">
    <location>
        <begin position="6"/>
        <end position="21"/>
    </location>
</feature>
<gene>
    <name evidence="2" type="ORF">SZL87_01090</name>
</gene>
<dbReference type="Proteomes" id="UP001387110">
    <property type="component" value="Unassembled WGS sequence"/>
</dbReference>
<sequence>MLIQIIGIFSIIFILGLIFTNQPFKRIIVVLFASSIIIFVARILTTQQSIAEAFFNSFGFLTILAFVIVIIQFYKKQSTKKSNP</sequence>
<proteinExistence type="predicted"/>
<evidence type="ECO:0000313" key="2">
    <source>
        <dbReference type="EMBL" id="MEI4461010.1"/>
    </source>
</evidence>
<protein>
    <submittedName>
        <fullName evidence="2">Uncharacterized protein</fullName>
    </submittedName>
</protein>
<dbReference type="EMBL" id="JBAWKY010000001">
    <property type="protein sequence ID" value="MEI4461010.1"/>
    <property type="molecule type" value="Genomic_DNA"/>
</dbReference>
<dbReference type="RefSeq" id="WP_336448835.1">
    <property type="nucleotide sequence ID" value="NZ_JBAWKY010000001.1"/>
</dbReference>
<feature type="transmembrane region" description="Helical" evidence="1">
    <location>
        <begin position="53"/>
        <end position="74"/>
    </location>
</feature>
<keyword evidence="1" id="KW-0812">Transmembrane</keyword>
<reference evidence="2 3" key="1">
    <citation type="submission" date="2023-12" db="EMBL/GenBank/DDBJ databases">
        <authorList>
            <person name="Easwaran N."/>
            <person name="Lazarus H.P.S."/>
        </authorList>
    </citation>
    <scope>NUCLEOTIDE SEQUENCE [LARGE SCALE GENOMIC DNA]</scope>
    <source>
        <strain evidence="2 3">VIT-2023</strain>
    </source>
</reference>
<comment type="caution">
    <text evidence="2">The sequence shown here is derived from an EMBL/GenBank/DDBJ whole genome shotgun (WGS) entry which is preliminary data.</text>
</comment>